<feature type="domain" description="NmrA-like" evidence="3">
    <location>
        <begin position="8"/>
        <end position="208"/>
    </location>
</feature>
<name>A0A5C2S530_9APHY</name>
<protein>
    <submittedName>
        <fullName evidence="4">NAD-P-binding protein</fullName>
    </submittedName>
</protein>
<dbReference type="InterPro" id="IPR036291">
    <property type="entry name" value="NAD(P)-bd_dom_sf"/>
</dbReference>
<accession>A0A5C2S530</accession>
<evidence type="ECO:0000313" key="5">
    <source>
        <dbReference type="Proteomes" id="UP000313359"/>
    </source>
</evidence>
<dbReference type="PANTHER" id="PTHR47706">
    <property type="entry name" value="NMRA-LIKE FAMILY PROTEIN"/>
    <property type="match status" value="1"/>
</dbReference>
<keyword evidence="5" id="KW-1185">Reference proteome</keyword>
<keyword evidence="1" id="KW-0521">NADP</keyword>
<keyword evidence="2" id="KW-0560">Oxidoreductase</keyword>
<dbReference type="InterPro" id="IPR008030">
    <property type="entry name" value="NmrA-like"/>
</dbReference>
<evidence type="ECO:0000259" key="3">
    <source>
        <dbReference type="Pfam" id="PF05368"/>
    </source>
</evidence>
<dbReference type="STRING" id="1328759.A0A5C2S530"/>
<dbReference type="Gene3D" id="3.90.25.10">
    <property type="entry name" value="UDP-galactose 4-epimerase, domain 1"/>
    <property type="match status" value="1"/>
</dbReference>
<dbReference type="Proteomes" id="UP000313359">
    <property type="component" value="Unassembled WGS sequence"/>
</dbReference>
<reference evidence="4" key="1">
    <citation type="journal article" date="2018" name="Genome Biol. Evol.">
        <title>Genomics and development of Lentinus tigrinus, a white-rot wood-decaying mushroom with dimorphic fruiting bodies.</title>
        <authorList>
            <person name="Wu B."/>
            <person name="Xu Z."/>
            <person name="Knudson A."/>
            <person name="Carlson A."/>
            <person name="Chen N."/>
            <person name="Kovaka S."/>
            <person name="LaButti K."/>
            <person name="Lipzen A."/>
            <person name="Pennachio C."/>
            <person name="Riley R."/>
            <person name="Schakwitz W."/>
            <person name="Umezawa K."/>
            <person name="Ohm R.A."/>
            <person name="Grigoriev I.V."/>
            <person name="Nagy L.G."/>
            <person name="Gibbons J."/>
            <person name="Hibbett D."/>
        </authorList>
    </citation>
    <scope>NUCLEOTIDE SEQUENCE [LARGE SCALE GENOMIC DNA]</scope>
    <source>
        <strain evidence="4">ALCF2SS1-6</strain>
    </source>
</reference>
<evidence type="ECO:0000313" key="4">
    <source>
        <dbReference type="EMBL" id="RPD58079.1"/>
    </source>
</evidence>
<evidence type="ECO:0000256" key="1">
    <source>
        <dbReference type="ARBA" id="ARBA00022857"/>
    </source>
</evidence>
<dbReference type="AlphaFoldDB" id="A0A5C2S530"/>
<dbReference type="OrthoDB" id="2798875at2759"/>
<dbReference type="Pfam" id="PF05368">
    <property type="entry name" value="NmrA"/>
    <property type="match status" value="1"/>
</dbReference>
<sequence>MAQDNAKPLVLVVGTSGNTGRSIVDGLLKSGNFRLAALIRPSSSSTPATEALRTAGVEVRIGDIHDDVKKLEALLRDVDVLISVPGWLIRDQRDIFRAAKEAGVKRVIPGDFGTPGAKGIRALHDMKLEIRDFIQELGVGYTFIDVGGWMQGWLPLPRRSSMSDEAKQVGYTYLEDGSVKTLVTDRRHIGTYVARIIADPRTLNHAVIVWEDEPSQAEAQELAVRLSGDGEALREKFVRATRDTFRQAIEEGKREIAADPSALGPQTKVSWNGYMHSMLVLQENTLANAKRLGYLDVRELYPEMPRYSLKEFAEEFYNLPEPGEEYNTYAPKN</sequence>
<dbReference type="InterPro" id="IPR051609">
    <property type="entry name" value="NmrA/Isoflavone_reductase-like"/>
</dbReference>
<organism evidence="4 5">
    <name type="scientific">Lentinus tigrinus ALCF2SS1-6</name>
    <dbReference type="NCBI Taxonomy" id="1328759"/>
    <lineage>
        <taxon>Eukaryota</taxon>
        <taxon>Fungi</taxon>
        <taxon>Dikarya</taxon>
        <taxon>Basidiomycota</taxon>
        <taxon>Agaricomycotina</taxon>
        <taxon>Agaricomycetes</taxon>
        <taxon>Polyporales</taxon>
        <taxon>Polyporaceae</taxon>
        <taxon>Lentinus</taxon>
    </lineage>
</organism>
<proteinExistence type="predicted"/>
<dbReference type="Gene3D" id="3.40.50.720">
    <property type="entry name" value="NAD(P)-binding Rossmann-like Domain"/>
    <property type="match status" value="1"/>
</dbReference>
<evidence type="ECO:0000256" key="2">
    <source>
        <dbReference type="ARBA" id="ARBA00023002"/>
    </source>
</evidence>
<dbReference type="GO" id="GO:0016491">
    <property type="term" value="F:oxidoreductase activity"/>
    <property type="evidence" value="ECO:0007669"/>
    <property type="project" value="UniProtKB-KW"/>
</dbReference>
<gene>
    <name evidence="4" type="ORF">L227DRAFT_564998</name>
</gene>
<dbReference type="EMBL" id="ML122277">
    <property type="protein sequence ID" value="RPD58079.1"/>
    <property type="molecule type" value="Genomic_DNA"/>
</dbReference>
<dbReference type="SUPFAM" id="SSF51735">
    <property type="entry name" value="NAD(P)-binding Rossmann-fold domains"/>
    <property type="match status" value="1"/>
</dbReference>
<dbReference type="PANTHER" id="PTHR47706:SF9">
    <property type="entry name" value="NMRA-LIKE DOMAIN-CONTAINING PROTEIN-RELATED"/>
    <property type="match status" value="1"/>
</dbReference>